<reference evidence="2" key="1">
    <citation type="journal article" date="2019" name="Int. J. Syst. Evol. Microbiol.">
        <title>The Global Catalogue of Microorganisms (GCM) 10K type strain sequencing project: providing services to taxonomists for standard genome sequencing and annotation.</title>
        <authorList>
            <consortium name="The Broad Institute Genomics Platform"/>
            <consortium name="The Broad Institute Genome Sequencing Center for Infectious Disease"/>
            <person name="Wu L."/>
            <person name="Ma J."/>
        </authorList>
    </citation>
    <scope>NUCLEOTIDE SEQUENCE [LARGE SCALE GENOMIC DNA]</scope>
    <source>
        <strain evidence="2">CGMCC 4.7131</strain>
    </source>
</reference>
<keyword evidence="2" id="KW-1185">Reference proteome</keyword>
<comment type="caution">
    <text evidence="1">The sequence shown here is derived from an EMBL/GenBank/DDBJ whole genome shotgun (WGS) entry which is preliminary data.</text>
</comment>
<proteinExistence type="predicted"/>
<organism evidence="1 2">
    <name type="scientific">Streptomyces atrovirens</name>
    <dbReference type="NCBI Taxonomy" id="285556"/>
    <lineage>
        <taxon>Bacteria</taxon>
        <taxon>Bacillati</taxon>
        <taxon>Actinomycetota</taxon>
        <taxon>Actinomycetes</taxon>
        <taxon>Kitasatosporales</taxon>
        <taxon>Streptomycetaceae</taxon>
        <taxon>Streptomyces</taxon>
    </lineage>
</organism>
<dbReference type="Proteomes" id="UP001596035">
    <property type="component" value="Unassembled WGS sequence"/>
</dbReference>
<protein>
    <submittedName>
        <fullName evidence="1">Uncharacterized protein</fullName>
    </submittedName>
</protein>
<dbReference type="RefSeq" id="WP_344566467.1">
    <property type="nucleotide sequence ID" value="NZ_BAAATG010000050.1"/>
</dbReference>
<gene>
    <name evidence="1" type="ORF">ACFPWV_06760</name>
</gene>
<accession>A0ABW0DQC8</accession>
<dbReference type="EMBL" id="JBHSKN010000007">
    <property type="protein sequence ID" value="MFC5239608.1"/>
    <property type="molecule type" value="Genomic_DNA"/>
</dbReference>
<name>A0ABW0DQC8_9ACTN</name>
<sequence>MKRDADTGVSVDGADVWHERLGWAFGLTASDPAERAAALVRLADAERNTQDALDRYNRAWRHRYSLGRQAAHRNYLKALRCSLPGGLWDRPAGPDISTWPGLPYVLCFLEWEARYPQEWTRYAKSWGTKEGLIRDVAAAHHDETVRSKLVELVETVVQRPYRCKDREYVRVARAVDGEDLRSRLGRAARSDNPWAQRHAGYVLWLLDRPEVPNTRHVWRTLLAATSREQAPAGVARGGVMADDE</sequence>
<evidence type="ECO:0000313" key="1">
    <source>
        <dbReference type="EMBL" id="MFC5239608.1"/>
    </source>
</evidence>
<evidence type="ECO:0000313" key="2">
    <source>
        <dbReference type="Proteomes" id="UP001596035"/>
    </source>
</evidence>